<dbReference type="OrthoDB" id="3918848at2759"/>
<reference evidence="2 3" key="1">
    <citation type="submission" date="2016-08" db="EMBL/GenBank/DDBJ databases">
        <title>Genomes of anaerobic fungi encode conserved fungal cellulosomes for biomass hydrolysis.</title>
        <authorList>
            <consortium name="DOE Joint Genome Institute"/>
            <person name="Haitjema C.H."/>
            <person name="Gilmore S.P."/>
            <person name="Henske J.K."/>
            <person name="Solomon K.V."/>
            <person name="De Groot R."/>
            <person name="Kuo A."/>
            <person name="Mondo S.J."/>
            <person name="Salamov A.A."/>
            <person name="Labutti K."/>
            <person name="Zhao Z."/>
            <person name="Chiniquy J."/>
            <person name="Barry K."/>
            <person name="Brewer H.M."/>
            <person name="Purvine S.O."/>
            <person name="Wright A.T."/>
            <person name="Boxma B."/>
            <person name="Van Alen T."/>
            <person name="Hackstein J.H."/>
            <person name="Baker S.E."/>
            <person name="Grigoriev I.V."/>
            <person name="O'Malley M.A."/>
        </authorList>
    </citation>
    <scope>NUCLEOTIDE SEQUENCE [LARGE SCALE GENOMIC DNA]</scope>
    <source>
        <strain evidence="3">finn</strain>
    </source>
</reference>
<comment type="caution">
    <text evidence="2">The sequence shown here is derived from an EMBL/GenBank/DDBJ whole genome shotgun (WGS) entry which is preliminary data.</text>
</comment>
<dbReference type="STRING" id="1754191.A0A1Y1V7T3"/>
<evidence type="ECO:0000259" key="1">
    <source>
        <dbReference type="Pfam" id="PF10360"/>
    </source>
</evidence>
<dbReference type="InterPro" id="IPR029052">
    <property type="entry name" value="Metallo-depent_PP-like"/>
</dbReference>
<dbReference type="InterPro" id="IPR052743">
    <property type="entry name" value="Glutaminase_GtaA"/>
</dbReference>
<organism evidence="2 3">
    <name type="scientific">Piromyces finnis</name>
    <dbReference type="NCBI Taxonomy" id="1754191"/>
    <lineage>
        <taxon>Eukaryota</taxon>
        <taxon>Fungi</taxon>
        <taxon>Fungi incertae sedis</taxon>
        <taxon>Chytridiomycota</taxon>
        <taxon>Chytridiomycota incertae sedis</taxon>
        <taxon>Neocallimastigomycetes</taxon>
        <taxon>Neocallimastigales</taxon>
        <taxon>Neocallimastigaceae</taxon>
        <taxon>Piromyces</taxon>
    </lineage>
</organism>
<dbReference type="EMBL" id="MCFH01000025">
    <property type="protein sequence ID" value="ORX48901.1"/>
    <property type="molecule type" value="Genomic_DNA"/>
</dbReference>
<keyword evidence="3" id="KW-1185">Reference proteome</keyword>
<accession>A0A1Y1V7T3</accession>
<evidence type="ECO:0000313" key="3">
    <source>
        <dbReference type="Proteomes" id="UP000193719"/>
    </source>
</evidence>
<dbReference type="PANTHER" id="PTHR31987:SF11">
    <property type="entry name" value="DUF2433 DOMAIN-CONTAINING PROTEIN"/>
    <property type="match status" value="1"/>
</dbReference>
<dbReference type="InterPro" id="IPR018829">
    <property type="entry name" value="DUF2433"/>
</dbReference>
<dbReference type="AlphaFoldDB" id="A0A1Y1V7T3"/>
<name>A0A1Y1V7T3_9FUNG</name>
<protein>
    <recommendedName>
        <fullName evidence="1">DUF2433 domain-containing protein</fullName>
    </recommendedName>
</protein>
<dbReference type="Pfam" id="PF10360">
    <property type="entry name" value="DUF2433"/>
    <property type="match status" value="1"/>
</dbReference>
<dbReference type="PANTHER" id="PTHR31987">
    <property type="entry name" value="GLUTAMINASE A-RELATED"/>
    <property type="match status" value="1"/>
</dbReference>
<proteinExistence type="predicted"/>
<evidence type="ECO:0000313" key="2">
    <source>
        <dbReference type="EMBL" id="ORX48901.1"/>
    </source>
</evidence>
<feature type="domain" description="DUF2433" evidence="1">
    <location>
        <begin position="255"/>
        <end position="357"/>
    </location>
</feature>
<dbReference type="Proteomes" id="UP000193719">
    <property type="component" value="Unassembled WGS sequence"/>
</dbReference>
<sequence length="419" mass="48653">NYSNSNSDFSYTLHGPLLIVSNCRGNISQINNIVKEKNAQAVIHCGDFGFFDKDSVKNFNEKNLKYYVEHTSCISFEDKKKLFENMDTLKENICKNFILSELMDYIENKKELLVPVYVVYGQYEDVSVIDKILHKKTYQIKNLYIVDEMNSYCLKFSNSDITIRLFGIGGGYLDNNLFNNGDGEYFHAGSNCHTWLTVFQLGQILINADKYEKELDEIRLLVTTANPMKKALIAQLGFALKANFHISPGNQNIRYHVSFNLQCITDKKHFFGRIVEGHLNFEKTYIKLKDQIKDNLSQIQSMQLEKALSILNYFPKDNIEFRSCWYWIIPCMKYGSLIMDYIDKKMTINMCSSGVYFFRHQDKYDKNTESTDGGMESKSQVAINILDSLNNIKKENDNECEKNEKVINIRLKVLLPKKI</sequence>
<gene>
    <name evidence="2" type="ORF">BCR36DRAFT_450840</name>
</gene>
<feature type="non-terminal residue" evidence="2">
    <location>
        <position position="1"/>
    </location>
</feature>
<reference evidence="2 3" key="2">
    <citation type="submission" date="2016-08" db="EMBL/GenBank/DDBJ databases">
        <title>Pervasive Adenine N6-methylation of Active Genes in Fungi.</title>
        <authorList>
            <consortium name="DOE Joint Genome Institute"/>
            <person name="Mondo S.J."/>
            <person name="Dannebaum R.O."/>
            <person name="Kuo R.C."/>
            <person name="Labutti K."/>
            <person name="Haridas S."/>
            <person name="Kuo A."/>
            <person name="Salamov A."/>
            <person name="Ahrendt S.R."/>
            <person name="Lipzen A."/>
            <person name="Sullivan W."/>
            <person name="Andreopoulos W.B."/>
            <person name="Clum A."/>
            <person name="Lindquist E."/>
            <person name="Daum C."/>
            <person name="Ramamoorthy G.K."/>
            <person name="Gryganskyi A."/>
            <person name="Culley D."/>
            <person name="Magnuson J.K."/>
            <person name="James T.Y."/>
            <person name="O'Malley M.A."/>
            <person name="Stajich J.E."/>
            <person name="Spatafora J.W."/>
            <person name="Visel A."/>
            <person name="Grigoriev I.V."/>
        </authorList>
    </citation>
    <scope>NUCLEOTIDE SEQUENCE [LARGE SCALE GENOMIC DNA]</scope>
    <source>
        <strain evidence="3">finn</strain>
    </source>
</reference>
<dbReference type="SUPFAM" id="SSF56300">
    <property type="entry name" value="Metallo-dependent phosphatases"/>
    <property type="match status" value="1"/>
</dbReference>